<geneLocation type="plasmid" evidence="2 3">
    <name>unnamed3</name>
</geneLocation>
<proteinExistence type="predicted"/>
<organism evidence="2 3">
    <name type="scientific">Streptomyces californicus</name>
    <dbReference type="NCBI Taxonomy" id="67351"/>
    <lineage>
        <taxon>Bacteria</taxon>
        <taxon>Bacillati</taxon>
        <taxon>Actinomycetota</taxon>
        <taxon>Actinomycetes</taxon>
        <taxon>Kitasatosporales</taxon>
        <taxon>Streptomycetaceae</taxon>
        <taxon>Streptomyces</taxon>
    </lineage>
</organism>
<protein>
    <submittedName>
        <fullName evidence="2">Uncharacterized protein</fullName>
    </submittedName>
</protein>
<dbReference type="Proteomes" id="UP000623926">
    <property type="component" value="Plasmid unnamed3"/>
</dbReference>
<dbReference type="EMBL" id="CP070247">
    <property type="protein sequence ID" value="QRV39082.1"/>
    <property type="molecule type" value="Genomic_DNA"/>
</dbReference>
<gene>
    <name evidence="2" type="ORF">I6J42_33865</name>
</gene>
<evidence type="ECO:0000313" key="2">
    <source>
        <dbReference type="EMBL" id="QRV39082.1"/>
    </source>
</evidence>
<reference evidence="2 3" key="1">
    <citation type="submission" date="2021-02" db="EMBL/GenBank/DDBJ databases">
        <title>FDA dAtabase for Regulatory Grade micrObial Sequences (FDA-ARGOS): Supporting development and validation of Infectious Disease Dx tests.</title>
        <authorList>
            <person name="Sproer C."/>
            <person name="Gronow S."/>
            <person name="Severitt S."/>
            <person name="Schroder I."/>
            <person name="Tallon L."/>
            <person name="Sadzewicz L."/>
            <person name="Zhao X."/>
            <person name="Boylan J."/>
            <person name="Ott S."/>
            <person name="Bowen H."/>
            <person name="Vavikolanu K."/>
            <person name="Mehta A."/>
            <person name="Aluvathingal J."/>
            <person name="Nadendla S."/>
            <person name="Lowell S."/>
            <person name="Myers T."/>
            <person name="Yan Y."/>
            <person name="Sichtig H."/>
        </authorList>
    </citation>
    <scope>NUCLEOTIDE SEQUENCE [LARGE SCALE GENOMIC DNA]</scope>
    <source>
        <strain evidence="2 3">FDAARGOS_1212</strain>
        <plasmid evidence="2 3">unnamed3</plasmid>
    </source>
</reference>
<sequence length="158" mass="16963">MAAVEHTPDYPPKTPPPPKRPISPPRPETSLAGTPRARMQVRNRRSANWSLEAAPWSAKKACAHVLGRLHEWGYRETDVAAAGLTELLVRTAVADGGRRVSVHLADQNRQALIVALSHRPGLAAADTAVLPELTSLGAVSCGTDTAEDGRRTWAVLDL</sequence>
<keyword evidence="2" id="KW-0614">Plasmid</keyword>
<feature type="region of interest" description="Disordered" evidence="1">
    <location>
        <begin position="1"/>
        <end position="46"/>
    </location>
</feature>
<accession>A0ABD7D8Y7</accession>
<dbReference type="RefSeq" id="WP_205030117.1">
    <property type="nucleotide sequence ID" value="NZ_CP070247.1"/>
</dbReference>
<feature type="compositionally biased region" description="Pro residues" evidence="1">
    <location>
        <begin position="9"/>
        <end position="27"/>
    </location>
</feature>
<evidence type="ECO:0000313" key="3">
    <source>
        <dbReference type="Proteomes" id="UP000623926"/>
    </source>
</evidence>
<evidence type="ECO:0000256" key="1">
    <source>
        <dbReference type="SAM" id="MobiDB-lite"/>
    </source>
</evidence>
<name>A0ABD7D8Y7_9ACTN</name>
<dbReference type="AlphaFoldDB" id="A0ABD7D8Y7"/>